<dbReference type="RefSeq" id="WP_072579606.1">
    <property type="nucleotide sequence ID" value="NZ_CP016020.1"/>
</dbReference>
<dbReference type="KEGG" id="bwh:A9C19_08670"/>
<keyword evidence="2" id="KW-0378">Hydrolase</keyword>
<evidence type="ECO:0000313" key="4">
    <source>
        <dbReference type="EMBL" id="APH04812.1"/>
    </source>
</evidence>
<keyword evidence="5" id="KW-1185">Reference proteome</keyword>
<dbReference type="STRING" id="1547283.A9C19_08670"/>
<dbReference type="PANTHER" id="PTHR30023">
    <property type="entry name" value="D-ALANYL-D-ALANINE CARBOXYPEPTIDASE"/>
    <property type="match status" value="1"/>
</dbReference>
<keyword evidence="4" id="KW-0645">Protease</keyword>
<dbReference type="SUPFAM" id="SSF56601">
    <property type="entry name" value="beta-lactamase/transpeptidase-like"/>
    <property type="match status" value="1"/>
</dbReference>
<dbReference type="GO" id="GO:0000270">
    <property type="term" value="P:peptidoglycan metabolic process"/>
    <property type="evidence" value="ECO:0007669"/>
    <property type="project" value="TreeGrafter"/>
</dbReference>
<dbReference type="GO" id="GO:0006508">
    <property type="term" value="P:proteolysis"/>
    <property type="evidence" value="ECO:0007669"/>
    <property type="project" value="InterPro"/>
</dbReference>
<evidence type="ECO:0000313" key="5">
    <source>
        <dbReference type="Proteomes" id="UP000181936"/>
    </source>
</evidence>
<dbReference type="PROSITE" id="PS51257">
    <property type="entry name" value="PROKAR_LIPOPROTEIN"/>
    <property type="match status" value="1"/>
</dbReference>
<dbReference type="Pfam" id="PF02113">
    <property type="entry name" value="Peptidase_S13"/>
    <property type="match status" value="1"/>
</dbReference>
<dbReference type="AlphaFoldDB" id="A0A1L3MR78"/>
<evidence type="ECO:0000256" key="3">
    <source>
        <dbReference type="SAM" id="SignalP"/>
    </source>
</evidence>
<protein>
    <submittedName>
        <fullName evidence="4">D-alanyl-D-alanine carboxypeptidase/D-alanyl-D-alanine-endopeptidase</fullName>
    </submittedName>
</protein>
<keyword evidence="3" id="KW-0732">Signal</keyword>
<organism evidence="4 5">
    <name type="scientific">Bacillus weihaiensis</name>
    <dbReference type="NCBI Taxonomy" id="1547283"/>
    <lineage>
        <taxon>Bacteria</taxon>
        <taxon>Bacillati</taxon>
        <taxon>Bacillota</taxon>
        <taxon>Bacilli</taxon>
        <taxon>Bacillales</taxon>
        <taxon>Bacillaceae</taxon>
        <taxon>Bacillus</taxon>
    </lineage>
</organism>
<proteinExistence type="inferred from homology"/>
<evidence type="ECO:0000256" key="2">
    <source>
        <dbReference type="ARBA" id="ARBA00022801"/>
    </source>
</evidence>
<dbReference type="Gene3D" id="3.50.80.20">
    <property type="entry name" value="D-Ala-D-Ala carboxypeptidase C, peptidase S13"/>
    <property type="match status" value="1"/>
</dbReference>
<dbReference type="PANTHER" id="PTHR30023:SF0">
    <property type="entry name" value="PENICILLIN-SENSITIVE CARBOXYPEPTIDASE A"/>
    <property type="match status" value="1"/>
</dbReference>
<feature type="chain" id="PRO_5038633487" evidence="3">
    <location>
        <begin position="25"/>
        <end position="486"/>
    </location>
</feature>
<sequence>MKTYKYLCRILLFILASMSCSLTVAEASLPSSESITERLDALPQLRGASIAVSIRSIQTGEILYQYNGDKRLSPASNMKLFTGAAALQMLGSKHTFHTEIHTDGKQKWKVLLGNLYLVGKGDPTLTKAELDQFAKALKEQGIDYISGDLIGDDSWYDDVRYSIDLPWSDEQTYYGAPISALTTSPTNDYNAGSILITITPSDSIDAAPLVQLTPPTTFVSIKNNARTTKSTSKPTIKLNRNHLTNTVEIVGEIPIAYPAVKESIAITNPTNYTLTLFQESLEEQGIKVLGSLKRGEVPNKTIRMLDRASVPLEELVVPFMKQSNNTIAEILIKEMGRKGEGEGSWYSGLAIEKKILTEMGVSLNDMVFRDGSGISHLNLTTANTVTNLLFVAQDQPWFHSFYKSLPVAGIEEKQIGGTLKGRFIDSPFKGKIVAKTGSLTNVSSLSGYLGNGREREYIFAIMMNHLSENQDGKEMEEKIINLLFNE</sequence>
<evidence type="ECO:0000256" key="1">
    <source>
        <dbReference type="ARBA" id="ARBA00006096"/>
    </source>
</evidence>
<dbReference type="InterPro" id="IPR000667">
    <property type="entry name" value="Peptidase_S13"/>
</dbReference>
<dbReference type="Proteomes" id="UP000181936">
    <property type="component" value="Chromosome"/>
</dbReference>
<accession>A0A1L3MR78</accession>
<dbReference type="Gene3D" id="3.40.710.10">
    <property type="entry name" value="DD-peptidase/beta-lactamase superfamily"/>
    <property type="match status" value="2"/>
</dbReference>
<feature type="signal peptide" evidence="3">
    <location>
        <begin position="1"/>
        <end position="24"/>
    </location>
</feature>
<comment type="similarity">
    <text evidence="1">Belongs to the peptidase S13 family.</text>
</comment>
<gene>
    <name evidence="4" type="ORF">A9C19_08670</name>
</gene>
<dbReference type="OrthoDB" id="9802627at2"/>
<dbReference type="NCBIfam" id="TIGR00666">
    <property type="entry name" value="PBP4"/>
    <property type="match status" value="1"/>
</dbReference>
<keyword evidence="4" id="KW-0121">Carboxypeptidase</keyword>
<dbReference type="PRINTS" id="PR00922">
    <property type="entry name" value="DADACBPTASE3"/>
</dbReference>
<dbReference type="InterPro" id="IPR012338">
    <property type="entry name" value="Beta-lactam/transpept-like"/>
</dbReference>
<dbReference type="EMBL" id="CP016020">
    <property type="protein sequence ID" value="APH04812.1"/>
    <property type="molecule type" value="Genomic_DNA"/>
</dbReference>
<reference evidence="4 5" key="1">
    <citation type="journal article" date="2016" name="Sci. Rep.">
        <title>Complete genome sequence and transcriptomic analysis of a novel marine strain Bacillus weihaiensis reveals the mechanism of brown algae degradation.</title>
        <authorList>
            <person name="Zhu Y."/>
            <person name="Chen P."/>
            <person name="Bao Y."/>
            <person name="Men Y."/>
            <person name="Zeng Y."/>
            <person name="Yang J."/>
            <person name="Sun J."/>
            <person name="Sun Y."/>
        </authorList>
    </citation>
    <scope>NUCLEOTIDE SEQUENCE [LARGE SCALE GENOMIC DNA]</scope>
    <source>
        <strain evidence="4 5">Alg07</strain>
    </source>
</reference>
<dbReference type="GO" id="GO:0004185">
    <property type="term" value="F:serine-type carboxypeptidase activity"/>
    <property type="evidence" value="ECO:0007669"/>
    <property type="project" value="InterPro"/>
</dbReference>
<name>A0A1L3MR78_9BACI</name>